<dbReference type="InterPro" id="IPR027417">
    <property type="entry name" value="P-loop_NTPase"/>
</dbReference>
<dbReference type="Proteomes" id="UP000269721">
    <property type="component" value="Unassembled WGS sequence"/>
</dbReference>
<dbReference type="Pfam" id="PF00071">
    <property type="entry name" value="Ras"/>
    <property type="match status" value="1"/>
</dbReference>
<dbReference type="SUPFAM" id="SSF52540">
    <property type="entry name" value="P-loop containing nucleoside triphosphate hydrolases"/>
    <property type="match status" value="1"/>
</dbReference>
<name>A0A4P9W099_9FUNG</name>
<dbReference type="GO" id="GO:0003924">
    <property type="term" value="F:GTPase activity"/>
    <property type="evidence" value="ECO:0007669"/>
    <property type="project" value="InterPro"/>
</dbReference>
<gene>
    <name evidence="3" type="ORF">BDK51DRAFT_14038</name>
</gene>
<feature type="non-terminal residue" evidence="3">
    <location>
        <position position="51"/>
    </location>
</feature>
<protein>
    <submittedName>
        <fullName evidence="3">Uncharacterized protein</fullName>
    </submittedName>
</protein>
<evidence type="ECO:0000313" key="3">
    <source>
        <dbReference type="EMBL" id="RKO85494.1"/>
    </source>
</evidence>
<keyword evidence="2" id="KW-0342">GTP-binding</keyword>
<evidence type="ECO:0000256" key="2">
    <source>
        <dbReference type="ARBA" id="ARBA00023134"/>
    </source>
</evidence>
<dbReference type="GO" id="GO:0005525">
    <property type="term" value="F:GTP binding"/>
    <property type="evidence" value="ECO:0007669"/>
    <property type="project" value="UniProtKB-KW"/>
</dbReference>
<dbReference type="InterPro" id="IPR003578">
    <property type="entry name" value="Small_GTPase_Rho"/>
</dbReference>
<dbReference type="GO" id="GO:0007264">
    <property type="term" value="P:small GTPase-mediated signal transduction"/>
    <property type="evidence" value="ECO:0007669"/>
    <property type="project" value="InterPro"/>
</dbReference>
<dbReference type="OrthoDB" id="26014at2759"/>
<sequence length="51" mass="5956">LTISDTAGSHGFDRFRPFSYTNATFFLVCFDLSDPASLREVEEKWVPEIRW</sequence>
<keyword evidence="1" id="KW-0547">Nucleotide-binding</keyword>
<dbReference type="AlphaFoldDB" id="A0A4P9W099"/>
<reference evidence="4" key="1">
    <citation type="journal article" date="2018" name="Nat. Microbiol.">
        <title>Leveraging single-cell genomics to expand the fungal tree of life.</title>
        <authorList>
            <person name="Ahrendt S.R."/>
            <person name="Quandt C.A."/>
            <person name="Ciobanu D."/>
            <person name="Clum A."/>
            <person name="Salamov A."/>
            <person name="Andreopoulos B."/>
            <person name="Cheng J.F."/>
            <person name="Woyke T."/>
            <person name="Pelin A."/>
            <person name="Henrissat B."/>
            <person name="Reynolds N.K."/>
            <person name="Benny G.L."/>
            <person name="Smith M.E."/>
            <person name="James T.Y."/>
            <person name="Grigoriev I.V."/>
        </authorList>
    </citation>
    <scope>NUCLEOTIDE SEQUENCE [LARGE SCALE GENOMIC DNA]</scope>
</reference>
<feature type="non-terminal residue" evidence="3">
    <location>
        <position position="1"/>
    </location>
</feature>
<evidence type="ECO:0000313" key="4">
    <source>
        <dbReference type="Proteomes" id="UP000269721"/>
    </source>
</evidence>
<dbReference type="PANTHER" id="PTHR24072">
    <property type="entry name" value="RHO FAMILY GTPASE"/>
    <property type="match status" value="1"/>
</dbReference>
<dbReference type="Gene3D" id="3.40.50.300">
    <property type="entry name" value="P-loop containing nucleotide triphosphate hydrolases"/>
    <property type="match status" value="1"/>
</dbReference>
<proteinExistence type="predicted"/>
<dbReference type="EMBL" id="KZ999024">
    <property type="protein sequence ID" value="RKO85494.1"/>
    <property type="molecule type" value="Genomic_DNA"/>
</dbReference>
<organism evidence="3 4">
    <name type="scientific">Blyttiomyces helicus</name>
    <dbReference type="NCBI Taxonomy" id="388810"/>
    <lineage>
        <taxon>Eukaryota</taxon>
        <taxon>Fungi</taxon>
        <taxon>Fungi incertae sedis</taxon>
        <taxon>Chytridiomycota</taxon>
        <taxon>Chytridiomycota incertae sedis</taxon>
        <taxon>Chytridiomycetes</taxon>
        <taxon>Chytridiomycetes incertae sedis</taxon>
        <taxon>Blyttiomyces</taxon>
    </lineage>
</organism>
<accession>A0A4P9W099</accession>
<keyword evidence="4" id="KW-1185">Reference proteome</keyword>
<dbReference type="InterPro" id="IPR001806">
    <property type="entry name" value="Small_GTPase"/>
</dbReference>
<evidence type="ECO:0000256" key="1">
    <source>
        <dbReference type="ARBA" id="ARBA00022741"/>
    </source>
</evidence>